<dbReference type="RefSeq" id="WP_336470877.1">
    <property type="nucleotide sequence ID" value="NZ_JBAWSX010000001.1"/>
</dbReference>
<organism evidence="2 3">
    <name type="scientific">Bacillus bruguierae</name>
    <dbReference type="NCBI Taxonomy" id="3127667"/>
    <lineage>
        <taxon>Bacteria</taxon>
        <taxon>Bacillati</taxon>
        <taxon>Bacillota</taxon>
        <taxon>Bacilli</taxon>
        <taxon>Bacillales</taxon>
        <taxon>Bacillaceae</taxon>
        <taxon>Bacillus</taxon>
    </lineage>
</organism>
<comment type="caution">
    <text evidence="2">The sequence shown here is derived from an EMBL/GenBank/DDBJ whole genome shotgun (WGS) entry which is preliminary data.</text>
</comment>
<dbReference type="EMBL" id="JBAWSX010000001">
    <property type="protein sequence ID" value="MEI4799791.1"/>
    <property type="molecule type" value="Genomic_DNA"/>
</dbReference>
<keyword evidence="1" id="KW-0812">Transmembrane</keyword>
<name>A0ABU8FD11_9BACI</name>
<gene>
    <name evidence="2" type="ORF">WAZ07_00375</name>
</gene>
<feature type="transmembrane region" description="Helical" evidence="1">
    <location>
        <begin position="72"/>
        <end position="93"/>
    </location>
</feature>
<dbReference type="InterPro" id="IPR025440">
    <property type="entry name" value="DUF4306"/>
</dbReference>
<keyword evidence="3" id="KW-1185">Reference proteome</keyword>
<accession>A0ABU8FD11</accession>
<feature type="transmembrane region" description="Helical" evidence="1">
    <location>
        <begin position="5"/>
        <end position="25"/>
    </location>
</feature>
<evidence type="ECO:0000256" key="1">
    <source>
        <dbReference type="SAM" id="Phobius"/>
    </source>
</evidence>
<keyword evidence="1" id="KW-0472">Membrane</keyword>
<reference evidence="2 3" key="1">
    <citation type="submission" date="2024-01" db="EMBL/GenBank/DDBJ databases">
        <title>Seven novel Bacillus-like species.</title>
        <authorList>
            <person name="Liu G."/>
        </authorList>
    </citation>
    <scope>NUCLEOTIDE SEQUENCE [LARGE SCALE GENOMIC DNA]</scope>
    <source>
        <strain evidence="2 3">FJAT-51639</strain>
    </source>
</reference>
<evidence type="ECO:0000313" key="2">
    <source>
        <dbReference type="EMBL" id="MEI4799791.1"/>
    </source>
</evidence>
<protein>
    <submittedName>
        <fullName evidence="2">YjdJ family protein</fullName>
    </submittedName>
</protein>
<dbReference type="Proteomes" id="UP001372526">
    <property type="component" value="Unassembled WGS sequence"/>
</dbReference>
<sequence length="101" mass="11954">MKTRYIVQFGIAIIFFSVSALISWYEGSNLIEDSFEWKYSAKFTNYFKGPVSNYDDILQIDFFVYAAKFYPVPVLIMVASFEYMLFLSMYLILKKRGIYKV</sequence>
<proteinExistence type="predicted"/>
<keyword evidence="1" id="KW-1133">Transmembrane helix</keyword>
<evidence type="ECO:0000313" key="3">
    <source>
        <dbReference type="Proteomes" id="UP001372526"/>
    </source>
</evidence>
<dbReference type="Pfam" id="PF14154">
    <property type="entry name" value="DUF4306"/>
    <property type="match status" value="1"/>
</dbReference>